<keyword evidence="4" id="KW-1185">Reference proteome</keyword>
<dbReference type="Proteomes" id="UP001377972">
    <property type="component" value="Unassembled WGS sequence"/>
</dbReference>
<dbReference type="STRING" id="570156.AOG27_18200"/>
<dbReference type="PATRIC" id="fig|570156.3.peg.1562"/>
<dbReference type="RefSeq" id="WP_054554414.1">
    <property type="nucleotide sequence ID" value="NZ_JAQPZS010000010.1"/>
</dbReference>
<evidence type="ECO:0000313" key="3">
    <source>
        <dbReference type="Proteomes" id="UP000050378"/>
    </source>
</evidence>
<dbReference type="Pfam" id="PF13783">
    <property type="entry name" value="DUF4177"/>
    <property type="match status" value="1"/>
</dbReference>
<organism evidence="1 3">
    <name type="scientific">Pseudoalteromonas lipolytica</name>
    <dbReference type="NCBI Taxonomy" id="570156"/>
    <lineage>
        <taxon>Bacteria</taxon>
        <taxon>Pseudomonadati</taxon>
        <taxon>Pseudomonadota</taxon>
        <taxon>Gammaproteobacteria</taxon>
        <taxon>Alteromonadales</taxon>
        <taxon>Pseudoalteromonadaceae</taxon>
        <taxon>Pseudoalteromonas</taxon>
    </lineage>
</organism>
<evidence type="ECO:0000313" key="2">
    <source>
        <dbReference type="EMBL" id="MEJ6496791.1"/>
    </source>
</evidence>
<dbReference type="AlphaFoldDB" id="A0A0P7DR60"/>
<evidence type="ECO:0008006" key="5">
    <source>
        <dbReference type="Google" id="ProtNLM"/>
    </source>
</evidence>
<sequence length="59" mass="6645">MQKVVEFKKKRFFGGIDIDALNQRVFELGQAGWQVKTITTATGVYGQITSVLLLIENNE</sequence>
<dbReference type="EMBL" id="LJTC01000014">
    <property type="protein sequence ID" value="KPM81267.1"/>
    <property type="molecule type" value="Genomic_DNA"/>
</dbReference>
<evidence type="ECO:0000313" key="4">
    <source>
        <dbReference type="Proteomes" id="UP001377972"/>
    </source>
</evidence>
<comment type="caution">
    <text evidence="1">The sequence shown here is derived from an EMBL/GenBank/DDBJ whole genome shotgun (WGS) entry which is preliminary data.</text>
</comment>
<dbReference type="EMBL" id="JAQPZS010000010">
    <property type="protein sequence ID" value="MEJ6496791.1"/>
    <property type="molecule type" value="Genomic_DNA"/>
</dbReference>
<evidence type="ECO:0000313" key="1">
    <source>
        <dbReference type="EMBL" id="KPM81267.1"/>
    </source>
</evidence>
<reference evidence="1 3" key="1">
    <citation type="submission" date="2015-09" db="EMBL/GenBank/DDBJ databases">
        <title>Draft Genome Sequence of Pseudoalteromonas lipolytica UCD-48B.</title>
        <authorList>
            <person name="Krusor M."/>
            <person name="Coil D.A."/>
            <person name="Lang J.M."/>
            <person name="Eisen J.A."/>
            <person name="Alexiev A."/>
        </authorList>
    </citation>
    <scope>NUCLEOTIDE SEQUENCE [LARGE SCALE GENOMIC DNA]</scope>
    <source>
        <strain evidence="1 3">UCD-48B</strain>
    </source>
</reference>
<protein>
    <recommendedName>
        <fullName evidence="5">DUF4177 domain-containing protein</fullName>
    </recommendedName>
</protein>
<accession>A0A0P7DR60</accession>
<dbReference type="InterPro" id="IPR025234">
    <property type="entry name" value="YjzH-like"/>
</dbReference>
<gene>
    <name evidence="1" type="ORF">AOG27_18200</name>
    <name evidence="2" type="ORF">PQI24_12150</name>
</gene>
<dbReference type="GeneID" id="29847861"/>
<reference evidence="2 4" key="2">
    <citation type="submission" date="2023-01" db="EMBL/GenBank/DDBJ databases">
        <title>Trichodesmium-associated heterotrophic epibiont bacteria.</title>
        <authorList>
            <person name="Cleveland C.S."/>
            <person name="Webb E.A."/>
        </authorList>
    </citation>
    <scope>NUCLEOTIDE SEQUENCE [LARGE SCALE GENOMIC DNA]</scope>
    <source>
        <strain evidence="2 4">USCH2</strain>
    </source>
</reference>
<name>A0A0P7DR60_9GAMM</name>
<dbReference type="OrthoDB" id="6298386at2"/>
<dbReference type="Proteomes" id="UP000050378">
    <property type="component" value="Unassembled WGS sequence"/>
</dbReference>
<proteinExistence type="predicted"/>